<protein>
    <submittedName>
        <fullName evidence="2">Uncharacterized protein</fullName>
    </submittedName>
</protein>
<sequence length="99" mass="10664">MKWDSADDGLCPTFLSARRRAIPRTDLNLNERPHSEAGQSITGRSAGIDCGNLQTNSSEIADLFTVKSETGRICGGPRKIAKQTEVEGKAAVGYLSNVR</sequence>
<feature type="region of interest" description="Disordered" evidence="1">
    <location>
        <begin position="25"/>
        <end position="46"/>
    </location>
</feature>
<reference evidence="2 3" key="1">
    <citation type="journal article" date="2019" name="Commun. Biol.">
        <title>The bagworm genome reveals a unique fibroin gene that provides high tensile strength.</title>
        <authorList>
            <person name="Kono N."/>
            <person name="Nakamura H."/>
            <person name="Ohtoshi R."/>
            <person name="Tomita M."/>
            <person name="Numata K."/>
            <person name="Arakawa K."/>
        </authorList>
    </citation>
    <scope>NUCLEOTIDE SEQUENCE [LARGE SCALE GENOMIC DNA]</scope>
</reference>
<evidence type="ECO:0000313" key="3">
    <source>
        <dbReference type="Proteomes" id="UP000299102"/>
    </source>
</evidence>
<accession>A0A4C1Y724</accession>
<dbReference type="AlphaFoldDB" id="A0A4C1Y724"/>
<evidence type="ECO:0000256" key="1">
    <source>
        <dbReference type="SAM" id="MobiDB-lite"/>
    </source>
</evidence>
<organism evidence="2 3">
    <name type="scientific">Eumeta variegata</name>
    <name type="common">Bagworm moth</name>
    <name type="synonym">Eumeta japonica</name>
    <dbReference type="NCBI Taxonomy" id="151549"/>
    <lineage>
        <taxon>Eukaryota</taxon>
        <taxon>Metazoa</taxon>
        <taxon>Ecdysozoa</taxon>
        <taxon>Arthropoda</taxon>
        <taxon>Hexapoda</taxon>
        <taxon>Insecta</taxon>
        <taxon>Pterygota</taxon>
        <taxon>Neoptera</taxon>
        <taxon>Endopterygota</taxon>
        <taxon>Lepidoptera</taxon>
        <taxon>Glossata</taxon>
        <taxon>Ditrysia</taxon>
        <taxon>Tineoidea</taxon>
        <taxon>Psychidae</taxon>
        <taxon>Oiketicinae</taxon>
        <taxon>Eumeta</taxon>
    </lineage>
</organism>
<gene>
    <name evidence="2" type="ORF">EVAR_48545_1</name>
</gene>
<proteinExistence type="predicted"/>
<comment type="caution">
    <text evidence="2">The sequence shown here is derived from an EMBL/GenBank/DDBJ whole genome shotgun (WGS) entry which is preliminary data.</text>
</comment>
<evidence type="ECO:0000313" key="2">
    <source>
        <dbReference type="EMBL" id="GBP72051.1"/>
    </source>
</evidence>
<keyword evidence="3" id="KW-1185">Reference proteome</keyword>
<dbReference type="Proteomes" id="UP000299102">
    <property type="component" value="Unassembled WGS sequence"/>
</dbReference>
<dbReference type="EMBL" id="BGZK01001131">
    <property type="protein sequence ID" value="GBP72051.1"/>
    <property type="molecule type" value="Genomic_DNA"/>
</dbReference>
<name>A0A4C1Y724_EUMVA</name>